<dbReference type="Gene3D" id="3.90.320.10">
    <property type="match status" value="1"/>
</dbReference>
<dbReference type="AlphaFoldDB" id="A0A6J7GAI2"/>
<gene>
    <name evidence="2" type="ORF">UFOPK3495_00987</name>
</gene>
<sequence length="291" mass="32419">MTPSFPSSLSPSRANDFQSCPLKFRLRSIDRIPEEPSAAALRGNLIHTALERLFDLPARERNIESTKELFRQAWLELAATDAPGIRALLTDAKLPSEPANAAQFADAMIAKVEPLLSTYFALEDPSRLAPHAREMAVAVEIAEGFSIRGFIDRVDKTSSGLIRIVDYKSGKAPRTGFESSAMFQMRFYALAWWRLTDEIPAMLQVLYLGSNEALRYEPVEQDLLNTELKILGIRAQIQQAVVAGFSPKPSRLCGWCSYQQLCPQYGGVTPEPPPTHMWESTSFEKLNLGEA</sequence>
<proteinExistence type="predicted"/>
<dbReference type="Pfam" id="PF12705">
    <property type="entry name" value="PDDEXK_1"/>
    <property type="match status" value="1"/>
</dbReference>
<accession>A0A6J7GAI2</accession>
<protein>
    <submittedName>
        <fullName evidence="2">Unannotated protein</fullName>
    </submittedName>
</protein>
<reference evidence="2" key="1">
    <citation type="submission" date="2020-05" db="EMBL/GenBank/DDBJ databases">
        <authorList>
            <person name="Chiriac C."/>
            <person name="Salcher M."/>
            <person name="Ghai R."/>
            <person name="Kavagutti S V."/>
        </authorList>
    </citation>
    <scope>NUCLEOTIDE SEQUENCE</scope>
</reference>
<feature type="domain" description="PD-(D/E)XK endonuclease-like" evidence="1">
    <location>
        <begin position="8"/>
        <end position="263"/>
    </location>
</feature>
<dbReference type="SUPFAM" id="SSF52980">
    <property type="entry name" value="Restriction endonuclease-like"/>
    <property type="match status" value="1"/>
</dbReference>
<name>A0A6J7GAI2_9ZZZZ</name>
<dbReference type="InterPro" id="IPR011335">
    <property type="entry name" value="Restrct_endonuc-II-like"/>
</dbReference>
<dbReference type="EMBL" id="CAFBMC010000050">
    <property type="protein sequence ID" value="CAB4901590.1"/>
    <property type="molecule type" value="Genomic_DNA"/>
</dbReference>
<dbReference type="InterPro" id="IPR011604">
    <property type="entry name" value="PDDEXK-like_dom_sf"/>
</dbReference>
<evidence type="ECO:0000259" key="1">
    <source>
        <dbReference type="Pfam" id="PF12705"/>
    </source>
</evidence>
<organism evidence="2">
    <name type="scientific">freshwater metagenome</name>
    <dbReference type="NCBI Taxonomy" id="449393"/>
    <lineage>
        <taxon>unclassified sequences</taxon>
        <taxon>metagenomes</taxon>
        <taxon>ecological metagenomes</taxon>
    </lineage>
</organism>
<evidence type="ECO:0000313" key="2">
    <source>
        <dbReference type="EMBL" id="CAB4901590.1"/>
    </source>
</evidence>
<dbReference type="InterPro" id="IPR038726">
    <property type="entry name" value="PDDEXK_AddAB-type"/>
</dbReference>